<protein>
    <submittedName>
        <fullName evidence="1">Uncharacterized protein</fullName>
    </submittedName>
</protein>
<dbReference type="EMBL" id="CM004477">
    <property type="protein sequence ID" value="OCT74408.1"/>
    <property type="molecule type" value="Genomic_DNA"/>
</dbReference>
<accession>A0A974CJ85</accession>
<dbReference type="Proteomes" id="UP000694892">
    <property type="component" value="Chromosome 6S"/>
</dbReference>
<dbReference type="AlphaFoldDB" id="A0A974CJ85"/>
<sequence>MLAPIYSLSLPIPFLNFITEDGTFHPGIPRNVLRVHVIKQPIVLTEAEVKNMLLRKRHSMSTPAGGSHNIGLGW</sequence>
<organism evidence="1 2">
    <name type="scientific">Xenopus laevis</name>
    <name type="common">African clawed frog</name>
    <dbReference type="NCBI Taxonomy" id="8355"/>
    <lineage>
        <taxon>Eukaryota</taxon>
        <taxon>Metazoa</taxon>
        <taxon>Chordata</taxon>
        <taxon>Craniata</taxon>
        <taxon>Vertebrata</taxon>
        <taxon>Euteleostomi</taxon>
        <taxon>Amphibia</taxon>
        <taxon>Batrachia</taxon>
        <taxon>Anura</taxon>
        <taxon>Pipoidea</taxon>
        <taxon>Pipidae</taxon>
        <taxon>Xenopodinae</taxon>
        <taxon>Xenopus</taxon>
        <taxon>Xenopus</taxon>
    </lineage>
</organism>
<reference evidence="2" key="1">
    <citation type="journal article" date="2016" name="Nature">
        <title>Genome evolution in the allotetraploid frog Xenopus laevis.</title>
        <authorList>
            <person name="Session A.M."/>
            <person name="Uno Y."/>
            <person name="Kwon T."/>
            <person name="Chapman J.A."/>
            <person name="Toyoda A."/>
            <person name="Takahashi S."/>
            <person name="Fukui A."/>
            <person name="Hikosaka A."/>
            <person name="Suzuki A."/>
            <person name="Kondo M."/>
            <person name="van Heeringen S.J."/>
            <person name="Quigley I."/>
            <person name="Heinz S."/>
            <person name="Ogino H."/>
            <person name="Ochi H."/>
            <person name="Hellsten U."/>
            <person name="Lyons J.B."/>
            <person name="Simakov O."/>
            <person name="Putnam N."/>
            <person name="Stites J."/>
            <person name="Kuroki Y."/>
            <person name="Tanaka T."/>
            <person name="Michiue T."/>
            <person name="Watanabe M."/>
            <person name="Bogdanovic O."/>
            <person name="Lister R."/>
            <person name="Georgiou G."/>
            <person name="Paranjpe S.S."/>
            <person name="van Kruijsbergen I."/>
            <person name="Shu S."/>
            <person name="Carlson J."/>
            <person name="Kinoshita T."/>
            <person name="Ohta Y."/>
            <person name="Mawaribuchi S."/>
            <person name="Jenkins J."/>
            <person name="Grimwood J."/>
            <person name="Schmutz J."/>
            <person name="Mitros T."/>
            <person name="Mozaffari S.V."/>
            <person name="Suzuki Y."/>
            <person name="Haramoto Y."/>
            <person name="Yamamoto T.S."/>
            <person name="Takagi C."/>
            <person name="Heald R."/>
            <person name="Miller K."/>
            <person name="Haudenschild C."/>
            <person name="Kitzman J."/>
            <person name="Nakayama T."/>
            <person name="Izutsu Y."/>
            <person name="Robert J."/>
            <person name="Fortriede J."/>
            <person name="Burns K."/>
            <person name="Lotay V."/>
            <person name="Karimi K."/>
            <person name="Yasuoka Y."/>
            <person name="Dichmann D.S."/>
            <person name="Flajnik M.F."/>
            <person name="Houston D.W."/>
            <person name="Shendure J."/>
            <person name="DuPasquier L."/>
            <person name="Vize P.D."/>
            <person name="Zorn A.M."/>
            <person name="Ito M."/>
            <person name="Marcotte E.M."/>
            <person name="Wallingford J.B."/>
            <person name="Ito Y."/>
            <person name="Asashima M."/>
            <person name="Ueno N."/>
            <person name="Matsuda Y."/>
            <person name="Veenstra G.J."/>
            <person name="Fujiyama A."/>
            <person name="Harland R.M."/>
            <person name="Taira M."/>
            <person name="Rokhsar D.S."/>
        </authorList>
    </citation>
    <scope>NUCLEOTIDE SEQUENCE [LARGE SCALE GENOMIC DNA]</scope>
    <source>
        <strain evidence="2">J</strain>
    </source>
</reference>
<proteinExistence type="predicted"/>
<evidence type="ECO:0000313" key="1">
    <source>
        <dbReference type="EMBL" id="OCT74408.1"/>
    </source>
</evidence>
<name>A0A974CJ85_XENLA</name>
<evidence type="ECO:0000313" key="2">
    <source>
        <dbReference type="Proteomes" id="UP000694892"/>
    </source>
</evidence>
<gene>
    <name evidence="1" type="ORF">XELAEV_18033384mg</name>
</gene>